<evidence type="ECO:0000256" key="2">
    <source>
        <dbReference type="ARBA" id="ARBA00023125"/>
    </source>
</evidence>
<dbReference type="PROSITE" id="PS00894">
    <property type="entry name" value="HTH_DEOR_1"/>
    <property type="match status" value="1"/>
</dbReference>
<gene>
    <name evidence="5" type="ORF">ACFO1S_03245</name>
</gene>
<name>A0ABV8S4I9_9BACL</name>
<dbReference type="PANTHER" id="PTHR30363:SF44">
    <property type="entry name" value="AGA OPERON TRANSCRIPTIONAL REPRESSOR-RELATED"/>
    <property type="match status" value="1"/>
</dbReference>
<evidence type="ECO:0000256" key="3">
    <source>
        <dbReference type="ARBA" id="ARBA00023163"/>
    </source>
</evidence>
<dbReference type="SUPFAM" id="SSF46785">
    <property type="entry name" value="Winged helix' DNA-binding domain"/>
    <property type="match status" value="1"/>
</dbReference>
<dbReference type="InterPro" id="IPR036390">
    <property type="entry name" value="WH_DNA-bd_sf"/>
</dbReference>
<evidence type="ECO:0000313" key="6">
    <source>
        <dbReference type="Proteomes" id="UP001595755"/>
    </source>
</evidence>
<dbReference type="InterPro" id="IPR001034">
    <property type="entry name" value="DeoR_HTH"/>
</dbReference>
<dbReference type="Gene3D" id="3.40.50.1360">
    <property type="match status" value="1"/>
</dbReference>
<dbReference type="Pfam" id="PF08220">
    <property type="entry name" value="HTH_DeoR"/>
    <property type="match status" value="1"/>
</dbReference>
<dbReference type="PANTHER" id="PTHR30363">
    <property type="entry name" value="HTH-TYPE TRANSCRIPTIONAL REGULATOR SRLR-RELATED"/>
    <property type="match status" value="1"/>
</dbReference>
<dbReference type="InterPro" id="IPR037171">
    <property type="entry name" value="NagB/RpiA_transferase-like"/>
</dbReference>
<dbReference type="PROSITE" id="PS51000">
    <property type="entry name" value="HTH_DEOR_2"/>
    <property type="match status" value="1"/>
</dbReference>
<dbReference type="SUPFAM" id="SSF100950">
    <property type="entry name" value="NagB/RpiA/CoA transferase-like"/>
    <property type="match status" value="1"/>
</dbReference>
<evidence type="ECO:0000256" key="1">
    <source>
        <dbReference type="ARBA" id="ARBA00023015"/>
    </source>
</evidence>
<dbReference type="EMBL" id="JBHSED010000003">
    <property type="protein sequence ID" value="MFC4302458.1"/>
    <property type="molecule type" value="Genomic_DNA"/>
</dbReference>
<reference evidence="6" key="1">
    <citation type="journal article" date="2019" name="Int. J. Syst. Evol. Microbiol.">
        <title>The Global Catalogue of Microorganisms (GCM) 10K type strain sequencing project: providing services to taxonomists for standard genome sequencing and annotation.</title>
        <authorList>
            <consortium name="The Broad Institute Genomics Platform"/>
            <consortium name="The Broad Institute Genome Sequencing Center for Infectious Disease"/>
            <person name="Wu L."/>
            <person name="Ma J."/>
        </authorList>
    </citation>
    <scope>NUCLEOTIDE SEQUENCE [LARGE SCALE GENOMIC DNA]</scope>
    <source>
        <strain evidence="6">CGMCC 4.1641</strain>
    </source>
</reference>
<dbReference type="Proteomes" id="UP001595755">
    <property type="component" value="Unassembled WGS sequence"/>
</dbReference>
<sequence length="262" mass="29118">MILKKRHDQIIEMIKAKKTISIIEIVDELQISEITARRDLSFLENNTNLLVRIRGGAQLVEEGSEKKTSYLNERFTMKLTRNSEAKEAIGKLAASLVNEGETIIIDAGTTTIQVAKNLPERKNLTAVVSAINIAEELEDKEGVLTIITGGVFRSRTTTLLSPFIEQSLMSIYAEKVFIGSSGVSLTHGVTDEDIMETEVKKVLLKSGKEIYWLVDSSKINVIGSFQISKIEEHHTIITDDGISAETKALLEAKCRVMIAERR</sequence>
<keyword evidence="3" id="KW-0804">Transcription</keyword>
<dbReference type="InterPro" id="IPR018356">
    <property type="entry name" value="Tscrpt_reg_HTH_DeoR_CS"/>
</dbReference>
<feature type="domain" description="HTH deoR-type" evidence="4">
    <location>
        <begin position="3"/>
        <end position="59"/>
    </location>
</feature>
<dbReference type="SMART" id="SM01134">
    <property type="entry name" value="DeoRC"/>
    <property type="match status" value="1"/>
</dbReference>
<dbReference type="InterPro" id="IPR050313">
    <property type="entry name" value="Carb_Metab_HTH_regulators"/>
</dbReference>
<evidence type="ECO:0000313" key="5">
    <source>
        <dbReference type="EMBL" id="MFC4302458.1"/>
    </source>
</evidence>
<dbReference type="Pfam" id="PF00455">
    <property type="entry name" value="DeoRC"/>
    <property type="match status" value="1"/>
</dbReference>
<dbReference type="SMART" id="SM00420">
    <property type="entry name" value="HTH_DEOR"/>
    <property type="match status" value="1"/>
</dbReference>
<keyword evidence="2 5" id="KW-0238">DNA-binding</keyword>
<evidence type="ECO:0000259" key="4">
    <source>
        <dbReference type="PROSITE" id="PS51000"/>
    </source>
</evidence>
<dbReference type="RefSeq" id="WP_378126228.1">
    <property type="nucleotide sequence ID" value="NZ_JBHSED010000003.1"/>
</dbReference>
<comment type="caution">
    <text evidence="5">The sequence shown here is derived from an EMBL/GenBank/DDBJ whole genome shotgun (WGS) entry which is preliminary data.</text>
</comment>
<accession>A0ABV8S4I9</accession>
<keyword evidence="1" id="KW-0805">Transcription regulation</keyword>
<keyword evidence="6" id="KW-1185">Reference proteome</keyword>
<proteinExistence type="predicted"/>
<protein>
    <submittedName>
        <fullName evidence="5">DeoR/GlpR family DNA-binding transcription regulator</fullName>
    </submittedName>
</protein>
<dbReference type="GO" id="GO:0003677">
    <property type="term" value="F:DNA binding"/>
    <property type="evidence" value="ECO:0007669"/>
    <property type="project" value="UniProtKB-KW"/>
</dbReference>
<dbReference type="InterPro" id="IPR014036">
    <property type="entry name" value="DeoR-like_C"/>
</dbReference>
<organism evidence="5 6">
    <name type="scientific">Cohnella boryungensis</name>
    <dbReference type="NCBI Taxonomy" id="768479"/>
    <lineage>
        <taxon>Bacteria</taxon>
        <taxon>Bacillati</taxon>
        <taxon>Bacillota</taxon>
        <taxon>Bacilli</taxon>
        <taxon>Bacillales</taxon>
        <taxon>Paenibacillaceae</taxon>
        <taxon>Cohnella</taxon>
    </lineage>
</organism>